<comment type="caution">
    <text evidence="2">The sequence shown here is derived from an EMBL/GenBank/DDBJ whole genome shotgun (WGS) entry which is preliminary data.</text>
</comment>
<protein>
    <submittedName>
        <fullName evidence="2">Uncharacterized protein</fullName>
    </submittedName>
</protein>
<proteinExistence type="predicted"/>
<dbReference type="EMBL" id="BGZK01000066">
    <property type="protein sequence ID" value="GBP14711.1"/>
    <property type="molecule type" value="Genomic_DNA"/>
</dbReference>
<feature type="region of interest" description="Disordered" evidence="1">
    <location>
        <begin position="1"/>
        <end position="30"/>
    </location>
</feature>
<evidence type="ECO:0000313" key="2">
    <source>
        <dbReference type="EMBL" id="GBP14711.1"/>
    </source>
</evidence>
<keyword evidence="3" id="KW-1185">Reference proteome</keyword>
<evidence type="ECO:0000256" key="1">
    <source>
        <dbReference type="SAM" id="MobiDB-lite"/>
    </source>
</evidence>
<organism evidence="2 3">
    <name type="scientific">Eumeta variegata</name>
    <name type="common">Bagworm moth</name>
    <name type="synonym">Eumeta japonica</name>
    <dbReference type="NCBI Taxonomy" id="151549"/>
    <lineage>
        <taxon>Eukaryota</taxon>
        <taxon>Metazoa</taxon>
        <taxon>Ecdysozoa</taxon>
        <taxon>Arthropoda</taxon>
        <taxon>Hexapoda</taxon>
        <taxon>Insecta</taxon>
        <taxon>Pterygota</taxon>
        <taxon>Neoptera</taxon>
        <taxon>Endopterygota</taxon>
        <taxon>Lepidoptera</taxon>
        <taxon>Glossata</taxon>
        <taxon>Ditrysia</taxon>
        <taxon>Tineoidea</taxon>
        <taxon>Psychidae</taxon>
        <taxon>Oiketicinae</taxon>
        <taxon>Eumeta</taxon>
    </lineage>
</organism>
<dbReference type="AlphaFoldDB" id="A0A4C1TMU8"/>
<gene>
    <name evidence="2" type="ORF">EVAR_9616_1</name>
</gene>
<reference evidence="2 3" key="1">
    <citation type="journal article" date="2019" name="Commun. Biol.">
        <title>The bagworm genome reveals a unique fibroin gene that provides high tensile strength.</title>
        <authorList>
            <person name="Kono N."/>
            <person name="Nakamura H."/>
            <person name="Ohtoshi R."/>
            <person name="Tomita M."/>
            <person name="Numata K."/>
            <person name="Arakawa K."/>
        </authorList>
    </citation>
    <scope>NUCLEOTIDE SEQUENCE [LARGE SCALE GENOMIC DNA]</scope>
</reference>
<accession>A0A4C1TMU8</accession>
<feature type="compositionally biased region" description="Basic and acidic residues" evidence="1">
    <location>
        <begin position="1"/>
        <end position="28"/>
    </location>
</feature>
<sequence length="70" mass="8104">MAGTKEEITQQKEEQRRRTECKNQEGHKTGRTSTDLLNQCQCPLWLAPLYNNFDIPHFASNDGIGFTCRF</sequence>
<evidence type="ECO:0000313" key="3">
    <source>
        <dbReference type="Proteomes" id="UP000299102"/>
    </source>
</evidence>
<dbReference type="Proteomes" id="UP000299102">
    <property type="component" value="Unassembled WGS sequence"/>
</dbReference>
<name>A0A4C1TMU8_EUMVA</name>